<dbReference type="GeneID" id="70238199"/>
<name>A0A9P8NZT7_9ASCO</name>
<accession>A0A9P8NZT7</accession>
<gene>
    <name evidence="1" type="ORF">OGAPHI_006235</name>
</gene>
<dbReference type="AlphaFoldDB" id="A0A9P8NZT7"/>
<protein>
    <submittedName>
        <fullName evidence="1">Uncharacterized protein</fullName>
    </submittedName>
</protein>
<dbReference type="EMBL" id="JAEUBE010000414">
    <property type="protein sequence ID" value="KAH3662054.1"/>
    <property type="molecule type" value="Genomic_DNA"/>
</dbReference>
<evidence type="ECO:0000313" key="2">
    <source>
        <dbReference type="Proteomes" id="UP000769157"/>
    </source>
</evidence>
<organism evidence="1 2">
    <name type="scientific">Ogataea philodendri</name>
    <dbReference type="NCBI Taxonomy" id="1378263"/>
    <lineage>
        <taxon>Eukaryota</taxon>
        <taxon>Fungi</taxon>
        <taxon>Dikarya</taxon>
        <taxon>Ascomycota</taxon>
        <taxon>Saccharomycotina</taxon>
        <taxon>Pichiomycetes</taxon>
        <taxon>Pichiales</taxon>
        <taxon>Pichiaceae</taxon>
        <taxon>Ogataea</taxon>
    </lineage>
</organism>
<evidence type="ECO:0000313" key="1">
    <source>
        <dbReference type="EMBL" id="KAH3662054.1"/>
    </source>
</evidence>
<reference evidence="1" key="1">
    <citation type="journal article" date="2021" name="Open Biol.">
        <title>Shared evolutionary footprints suggest mitochondrial oxidative damage underlies multiple complex I losses in fungi.</title>
        <authorList>
            <person name="Schikora-Tamarit M.A."/>
            <person name="Marcet-Houben M."/>
            <person name="Nosek J."/>
            <person name="Gabaldon T."/>
        </authorList>
    </citation>
    <scope>NUCLEOTIDE SEQUENCE</scope>
    <source>
        <strain evidence="1">CBS6075</strain>
    </source>
</reference>
<reference evidence="1" key="2">
    <citation type="submission" date="2021-01" db="EMBL/GenBank/DDBJ databases">
        <authorList>
            <person name="Schikora-Tamarit M.A."/>
        </authorList>
    </citation>
    <scope>NUCLEOTIDE SEQUENCE</scope>
    <source>
        <strain evidence="1">CBS6075</strain>
    </source>
</reference>
<proteinExistence type="predicted"/>
<dbReference type="Proteomes" id="UP000769157">
    <property type="component" value="Unassembled WGS sequence"/>
</dbReference>
<keyword evidence="2" id="KW-1185">Reference proteome</keyword>
<sequence>MSNSTLSGLGCFPLVGLASSKVLNGCIFNWVSNVRATSAGSDLSGTNAICTISLKLKICCGSMVKNGCFSFTTVSNRCAMISNSSSVHLLSDLLFIASKNFSSSSSIQ</sequence>
<dbReference type="RefSeq" id="XP_046059158.1">
    <property type="nucleotide sequence ID" value="XM_046207501.1"/>
</dbReference>
<comment type="caution">
    <text evidence="1">The sequence shown here is derived from an EMBL/GenBank/DDBJ whole genome shotgun (WGS) entry which is preliminary data.</text>
</comment>